<dbReference type="PANTHER" id="PTHR43248">
    <property type="entry name" value="2-SUCCINYL-6-HYDROXY-2,4-CYCLOHEXADIENE-1-CARBOXYLATE SYNTHASE"/>
    <property type="match status" value="1"/>
</dbReference>
<dbReference type="InterPro" id="IPR013595">
    <property type="entry name" value="Pept_S33_TAP-like_C"/>
</dbReference>
<evidence type="ECO:0000256" key="3">
    <source>
        <dbReference type="ARBA" id="ARBA00022801"/>
    </source>
</evidence>
<evidence type="ECO:0000259" key="6">
    <source>
        <dbReference type="Pfam" id="PF08386"/>
    </source>
</evidence>
<dbReference type="GO" id="GO:0016787">
    <property type="term" value="F:hydrolase activity"/>
    <property type="evidence" value="ECO:0007669"/>
    <property type="project" value="UniProtKB-KW"/>
</dbReference>
<dbReference type="Gene3D" id="3.40.50.1820">
    <property type="entry name" value="alpha/beta hydrolase"/>
    <property type="match status" value="1"/>
</dbReference>
<feature type="domain" description="AB hydrolase-1" evidence="5">
    <location>
        <begin position="95"/>
        <end position="250"/>
    </location>
</feature>
<dbReference type="Pfam" id="PF00561">
    <property type="entry name" value="Abhydrolase_1"/>
    <property type="match status" value="1"/>
</dbReference>
<feature type="domain" description="Peptidase S33 tripeptidyl aminopeptidase-like C-terminal" evidence="6">
    <location>
        <begin position="418"/>
        <end position="506"/>
    </location>
</feature>
<feature type="signal peptide" evidence="4">
    <location>
        <begin position="1"/>
        <end position="25"/>
    </location>
</feature>
<evidence type="ECO:0000313" key="8">
    <source>
        <dbReference type="Proteomes" id="UP000198507"/>
    </source>
</evidence>
<comment type="similarity">
    <text evidence="1">Belongs to the peptidase S33 family.</text>
</comment>
<dbReference type="InterPro" id="IPR029058">
    <property type="entry name" value="AB_hydrolase_fold"/>
</dbReference>
<dbReference type="Pfam" id="PF08386">
    <property type="entry name" value="Abhydrolase_4"/>
    <property type="match status" value="1"/>
</dbReference>
<dbReference type="AlphaFoldDB" id="A0A1H9YUY5"/>
<evidence type="ECO:0000256" key="1">
    <source>
        <dbReference type="ARBA" id="ARBA00010088"/>
    </source>
</evidence>
<reference evidence="8" key="1">
    <citation type="submission" date="2016-10" db="EMBL/GenBank/DDBJ databases">
        <authorList>
            <person name="Varghese N."/>
            <person name="Submissions S."/>
        </authorList>
    </citation>
    <scope>NUCLEOTIDE SEQUENCE [LARGE SCALE GENOMIC DNA]</scope>
    <source>
        <strain evidence="8">DSM 44209</strain>
    </source>
</reference>
<keyword evidence="8" id="KW-1185">Reference proteome</keyword>
<gene>
    <name evidence="7" type="ORF">SAMN04488546_0289</name>
</gene>
<keyword evidence="3" id="KW-0378">Hydrolase</keyword>
<evidence type="ECO:0000313" key="7">
    <source>
        <dbReference type="EMBL" id="SES72920.1"/>
    </source>
</evidence>
<protein>
    <submittedName>
        <fullName evidence="7">TAP-like protein</fullName>
    </submittedName>
</protein>
<evidence type="ECO:0000256" key="4">
    <source>
        <dbReference type="SAM" id="SignalP"/>
    </source>
</evidence>
<dbReference type="PANTHER" id="PTHR43248:SF29">
    <property type="entry name" value="TRIPEPTIDYL AMINOPEPTIDASE"/>
    <property type="match status" value="1"/>
</dbReference>
<sequence length="534" mass="55185">MARCRRTLVVVAVATLVSGAGTAVAAASTPAAEPPAGVPQLTWSACGLTEVATAAGVECATAGVPMDHDEPDGESIRIALSRVPATDPANRIGSLFVNPGGPGGEFVTYLQEAGPGLFADLNARFDIVAFAPRGVAPSTPAVDCQVDPETQGPTVTPTPTPLDVDLDALVARAQGYVDACLATNGTILEHLSTANVARDLDLLRAAVGDEQLSYLGFSYGTAIGATYASLFPEGYRALVLDAAMDVDGYIHDPLGFTAEQAGGFEVALARFAEACAVDQVACSGFGGADPYLAYDQLLAAAEAAPIPADAYPADPRPVTADDIRLVTLRLLYAKQLWGLLGLVLSEAADGDASFIRALVDSVFLADSAPADRQFAISASEQRYPRDDLQVYLDRGAESWASFPHFGGNSGYTEIHYALWPVRDEDAFAGPFEASASAPAPLVIGTTYDPATPYAWSERLAADLGTARLLTMEGDGHAAYGGRSACIDASTEAYLVDGALPAAGTVCRQETPFVAPVPAPTTAAVTAQALSGLLP</sequence>
<feature type="chain" id="PRO_5011480683" evidence="4">
    <location>
        <begin position="26"/>
        <end position="534"/>
    </location>
</feature>
<organism evidence="7 8">
    <name type="scientific">Geodermatophilus poikilotrophus</name>
    <dbReference type="NCBI Taxonomy" id="1333667"/>
    <lineage>
        <taxon>Bacteria</taxon>
        <taxon>Bacillati</taxon>
        <taxon>Actinomycetota</taxon>
        <taxon>Actinomycetes</taxon>
        <taxon>Geodermatophilales</taxon>
        <taxon>Geodermatophilaceae</taxon>
        <taxon>Geodermatophilus</taxon>
    </lineage>
</organism>
<proteinExistence type="inferred from homology"/>
<keyword evidence="2 4" id="KW-0732">Signal</keyword>
<dbReference type="Proteomes" id="UP000198507">
    <property type="component" value="Unassembled WGS sequence"/>
</dbReference>
<evidence type="ECO:0000256" key="2">
    <source>
        <dbReference type="ARBA" id="ARBA00022729"/>
    </source>
</evidence>
<dbReference type="EMBL" id="FOIE01000001">
    <property type="protein sequence ID" value="SES72920.1"/>
    <property type="molecule type" value="Genomic_DNA"/>
</dbReference>
<dbReference type="InterPro" id="IPR000073">
    <property type="entry name" value="AB_hydrolase_1"/>
</dbReference>
<name>A0A1H9YUY5_9ACTN</name>
<dbReference type="SUPFAM" id="SSF53474">
    <property type="entry name" value="alpha/beta-Hydrolases"/>
    <property type="match status" value="1"/>
</dbReference>
<evidence type="ECO:0000259" key="5">
    <source>
        <dbReference type="Pfam" id="PF00561"/>
    </source>
</evidence>
<accession>A0A1H9YUY5</accession>
<dbReference type="InterPro" id="IPR051601">
    <property type="entry name" value="Serine_prot/Carboxylest_S33"/>
</dbReference>